<dbReference type="SUPFAM" id="SSF103481">
    <property type="entry name" value="Multidrug resistance efflux transporter EmrE"/>
    <property type="match status" value="1"/>
</dbReference>
<name>A0A5N5TGZ0_9CRUS</name>
<dbReference type="PANTHER" id="PTHR23051">
    <property type="entry name" value="SOLUTE CARRIER FAMILY 35, MEMBER F5"/>
    <property type="match status" value="1"/>
</dbReference>
<protein>
    <recommendedName>
        <fullName evidence="6">Solute carrier family 35 member F5</fullName>
    </recommendedName>
</protein>
<evidence type="ECO:0000256" key="6">
    <source>
        <dbReference type="ARBA" id="ARBA00040744"/>
    </source>
</evidence>
<dbReference type="EMBL" id="SEYY01001324">
    <property type="protein sequence ID" value="KAB7505358.1"/>
    <property type="molecule type" value="Genomic_DNA"/>
</dbReference>
<proteinExistence type="inferred from homology"/>
<organism evidence="9 10">
    <name type="scientific">Armadillidium nasatum</name>
    <dbReference type="NCBI Taxonomy" id="96803"/>
    <lineage>
        <taxon>Eukaryota</taxon>
        <taxon>Metazoa</taxon>
        <taxon>Ecdysozoa</taxon>
        <taxon>Arthropoda</taxon>
        <taxon>Crustacea</taxon>
        <taxon>Multicrustacea</taxon>
        <taxon>Malacostraca</taxon>
        <taxon>Eumalacostraca</taxon>
        <taxon>Peracarida</taxon>
        <taxon>Isopoda</taxon>
        <taxon>Oniscidea</taxon>
        <taxon>Crinocheta</taxon>
        <taxon>Armadillidiidae</taxon>
        <taxon>Armadillidium</taxon>
    </lineage>
</organism>
<feature type="transmembrane region" description="Helical" evidence="8">
    <location>
        <begin position="234"/>
        <end position="250"/>
    </location>
</feature>
<evidence type="ECO:0000256" key="7">
    <source>
        <dbReference type="SAM" id="MobiDB-lite"/>
    </source>
</evidence>
<accession>A0A5N5TGZ0</accession>
<feature type="transmembrane region" description="Helical" evidence="8">
    <location>
        <begin position="385"/>
        <end position="405"/>
    </location>
</feature>
<feature type="transmembrane region" description="Helical" evidence="8">
    <location>
        <begin position="202"/>
        <end position="222"/>
    </location>
</feature>
<gene>
    <name evidence="9" type="ORF">Anas_09228</name>
</gene>
<comment type="caution">
    <text evidence="9">The sequence shown here is derived from an EMBL/GenBank/DDBJ whole genome shotgun (WGS) entry which is preliminary data.</text>
</comment>
<dbReference type="AlphaFoldDB" id="A0A5N5TGZ0"/>
<dbReference type="Proteomes" id="UP000326759">
    <property type="component" value="Unassembled WGS sequence"/>
</dbReference>
<comment type="subcellular location">
    <subcellularLocation>
        <location evidence="1">Membrane</location>
        <topology evidence="1">Multi-pass membrane protein</topology>
    </subcellularLocation>
</comment>
<evidence type="ECO:0000313" key="10">
    <source>
        <dbReference type="Proteomes" id="UP000326759"/>
    </source>
</evidence>
<feature type="transmembrane region" description="Helical" evidence="8">
    <location>
        <begin position="57"/>
        <end position="74"/>
    </location>
</feature>
<evidence type="ECO:0000256" key="8">
    <source>
        <dbReference type="SAM" id="Phobius"/>
    </source>
</evidence>
<feature type="region of interest" description="Disordered" evidence="7">
    <location>
        <begin position="103"/>
        <end position="125"/>
    </location>
</feature>
<dbReference type="PANTHER" id="PTHR23051:SF0">
    <property type="entry name" value="SOLUTE CARRIER FAMILY 35 MEMBER F5"/>
    <property type="match status" value="1"/>
</dbReference>
<evidence type="ECO:0000313" key="9">
    <source>
        <dbReference type="EMBL" id="KAB7505358.1"/>
    </source>
</evidence>
<feature type="transmembrane region" description="Helical" evidence="8">
    <location>
        <begin position="169"/>
        <end position="190"/>
    </location>
</feature>
<dbReference type="InterPro" id="IPR037185">
    <property type="entry name" value="EmrE-like"/>
</dbReference>
<keyword evidence="10" id="KW-1185">Reference proteome</keyword>
<evidence type="ECO:0000256" key="1">
    <source>
        <dbReference type="ARBA" id="ARBA00004141"/>
    </source>
</evidence>
<dbReference type="GO" id="GO:0016020">
    <property type="term" value="C:membrane"/>
    <property type="evidence" value="ECO:0007669"/>
    <property type="project" value="UniProtKB-SubCell"/>
</dbReference>
<evidence type="ECO:0000256" key="5">
    <source>
        <dbReference type="ARBA" id="ARBA00023136"/>
    </source>
</evidence>
<feature type="transmembrane region" description="Helical" evidence="8">
    <location>
        <begin position="262"/>
        <end position="281"/>
    </location>
</feature>
<reference evidence="9 10" key="1">
    <citation type="journal article" date="2019" name="PLoS Biol.">
        <title>Sex chromosomes control vertical transmission of feminizing Wolbachia symbionts in an isopod.</title>
        <authorList>
            <person name="Becking T."/>
            <person name="Chebbi M.A."/>
            <person name="Giraud I."/>
            <person name="Moumen B."/>
            <person name="Laverre T."/>
            <person name="Caubet Y."/>
            <person name="Peccoud J."/>
            <person name="Gilbert C."/>
            <person name="Cordaux R."/>
        </authorList>
    </citation>
    <scope>NUCLEOTIDE SEQUENCE [LARGE SCALE GENOMIC DNA]</scope>
    <source>
        <strain evidence="9">ANa2</strain>
        <tissue evidence="9">Whole body excluding digestive tract and cuticle</tissue>
    </source>
</reference>
<feature type="non-terminal residue" evidence="9">
    <location>
        <position position="1"/>
    </location>
</feature>
<feature type="transmembrane region" description="Helical" evidence="8">
    <location>
        <begin position="20"/>
        <end position="37"/>
    </location>
</feature>
<sequence>CIITIYKVGFIMDVNRKVRFALGIIVLLLVDIIWVGSSELSRFIFNESGYNKPFFSTYVKTSMFTLYLFGFLFCKSWRHQCITQNNTAYQVVDMSPEEEIRSQETSSLVGEQEKSSDSDDSSVKSVRFSRMTEVRHMAESEAVDAMLSRLSFTASLKAEQIVKDTAMKFSIITVMKISLIFCLMWFLGNYGYQEALSLTEVGVVNVISSTSGLFTLILASLFPSSSADKFSLSKLTAVLFIILGTALISIEELKLDGTTFPVGVMWSFVGALFYAFYMVFLKRQVPSEEKMDLPMFFGFVGLFNAIILWPGFFILNATGLEVFQVPTKQQLLYIILNGLVGTVLSELLWLWGCFLTSSLMATLSLTLTIPMTMLCDIFLKGVVYSWHFYVGSIPVLFAFIAVTFLTHYEDKDPVLDGFKFFVRFCCKRKKDYR</sequence>
<evidence type="ECO:0000256" key="4">
    <source>
        <dbReference type="ARBA" id="ARBA00022989"/>
    </source>
</evidence>
<keyword evidence="5 8" id="KW-0472">Membrane</keyword>
<keyword evidence="3 8" id="KW-0812">Transmembrane</keyword>
<evidence type="ECO:0000256" key="3">
    <source>
        <dbReference type="ARBA" id="ARBA00022692"/>
    </source>
</evidence>
<evidence type="ECO:0000256" key="2">
    <source>
        <dbReference type="ARBA" id="ARBA00007863"/>
    </source>
</evidence>
<keyword evidence="4 8" id="KW-1133">Transmembrane helix</keyword>
<comment type="similarity">
    <text evidence="2">Belongs to the SLC35F solute transporter family.</text>
</comment>
<dbReference type="OrthoDB" id="6344368at2759"/>
<feature type="transmembrane region" description="Helical" evidence="8">
    <location>
        <begin position="293"/>
        <end position="312"/>
    </location>
</feature>